<dbReference type="InterPro" id="IPR002838">
    <property type="entry name" value="AIM24"/>
</dbReference>
<protein>
    <recommendedName>
        <fullName evidence="4">AIM24 family protein</fullName>
    </recommendedName>
</protein>
<dbReference type="RefSeq" id="WP_086173606.1">
    <property type="nucleotide sequence ID" value="NZ_MRYD01000484.1"/>
</dbReference>
<reference evidence="2 3" key="1">
    <citation type="submission" date="2016-12" db="EMBL/GenBank/DDBJ databases">
        <title>Genome Mining:The Detection of Biosynthetic Gene Clusters to Aid in the Expression of Curamycin A produced by Streptomyces sp. strain CZA14.</title>
        <authorList>
            <person name="Durrell K.A."/>
            <person name="Kirby B.M."/>
            <person name="Khan W."/>
            <person name="Mthethwa T."/>
            <person name="Le Roes-Hill M."/>
        </authorList>
    </citation>
    <scope>NUCLEOTIDE SEQUENCE [LARGE SCALE GENOMIC DNA]</scope>
    <source>
        <strain evidence="2 3">CZA14</strain>
    </source>
</reference>
<accession>A0ABX3Y816</accession>
<proteinExistence type="predicted"/>
<keyword evidence="3" id="KW-1185">Reference proteome</keyword>
<gene>
    <name evidence="2" type="ORF">OQI_37955</name>
</gene>
<comment type="caution">
    <text evidence="2">The sequence shown here is derived from an EMBL/GenBank/DDBJ whole genome shotgun (WGS) entry which is preliminary data.</text>
</comment>
<evidence type="ECO:0000313" key="3">
    <source>
        <dbReference type="Proteomes" id="UP000194266"/>
    </source>
</evidence>
<feature type="region of interest" description="Disordered" evidence="1">
    <location>
        <begin position="252"/>
        <end position="271"/>
    </location>
</feature>
<dbReference type="InterPro" id="IPR036983">
    <property type="entry name" value="AIM24_sf"/>
</dbReference>
<dbReference type="InterPro" id="IPR016031">
    <property type="entry name" value="Trp_RNA-bd_attenuator-like_dom"/>
</dbReference>
<sequence length="271" mass="27306">MTLQQEIVGNATQMAVVSLRPGQSVYGEAGTFLFKTPNVTVETRPAGPSGGGSGGQRSPGGGAGGLLRQAMGPSPQTGRRVPTGEPAAFQHFTAQDDEGTVGFTGVLPGELRALELDGTCAWFAGRSAFVAAESTVDLRIAVQGGRTGTKGDDGSVLGKLTGRGTAIIAGAGTFIDLDPADFGGRIDVATGCVVAFEESIRYEVRRVGGLNRPGLVNPVLGGEGLSLATLEGGGRVILQSLTLESLAGALRKARGGDDQGPAGGVFPTPTG</sequence>
<feature type="region of interest" description="Disordered" evidence="1">
    <location>
        <begin position="40"/>
        <end position="84"/>
    </location>
</feature>
<dbReference type="Gene3D" id="3.60.160.10">
    <property type="entry name" value="Mitochondrial biogenesis AIM24"/>
    <property type="match status" value="1"/>
</dbReference>
<dbReference type="Proteomes" id="UP000194266">
    <property type="component" value="Unassembled WGS sequence"/>
</dbReference>
<dbReference type="SUPFAM" id="SSF51219">
    <property type="entry name" value="TRAP-like"/>
    <property type="match status" value="1"/>
</dbReference>
<name>A0ABX3Y816_9ACTN</name>
<dbReference type="Pfam" id="PF01987">
    <property type="entry name" value="AIM24"/>
    <property type="match status" value="1"/>
</dbReference>
<dbReference type="EMBL" id="MRYD01000484">
    <property type="protein sequence ID" value="OSZ55535.1"/>
    <property type="molecule type" value="Genomic_DNA"/>
</dbReference>
<evidence type="ECO:0008006" key="4">
    <source>
        <dbReference type="Google" id="ProtNLM"/>
    </source>
</evidence>
<evidence type="ECO:0000256" key="1">
    <source>
        <dbReference type="SAM" id="MobiDB-lite"/>
    </source>
</evidence>
<organism evidence="2 3">
    <name type="scientific">Streptomyces pharetrae CZA14</name>
    <dbReference type="NCBI Taxonomy" id="1144883"/>
    <lineage>
        <taxon>Bacteria</taxon>
        <taxon>Bacillati</taxon>
        <taxon>Actinomycetota</taxon>
        <taxon>Actinomycetes</taxon>
        <taxon>Kitasatosporales</taxon>
        <taxon>Streptomycetaceae</taxon>
        <taxon>Streptomyces</taxon>
    </lineage>
</organism>
<feature type="compositionally biased region" description="Gly residues" evidence="1">
    <location>
        <begin position="48"/>
        <end position="65"/>
    </location>
</feature>
<evidence type="ECO:0000313" key="2">
    <source>
        <dbReference type="EMBL" id="OSZ55535.1"/>
    </source>
</evidence>
<dbReference type="PANTHER" id="PTHR43657:SF1">
    <property type="entry name" value="ALTERED INHERITANCE OF MITOCHONDRIA PROTEIN 24, MITOCHONDRIAL"/>
    <property type="match status" value="1"/>
</dbReference>
<dbReference type="PANTHER" id="PTHR43657">
    <property type="entry name" value="TRYPTOPHAN RNA-BINDING ATTENUATOR PROTEIN-LIKE PROTEIN"/>
    <property type="match status" value="1"/>
</dbReference>